<dbReference type="HAMAP" id="MF_01216">
    <property type="entry name" value="Azoreductase_type1"/>
    <property type="match status" value="1"/>
</dbReference>
<evidence type="ECO:0000256" key="3">
    <source>
        <dbReference type="ARBA" id="ARBA00023002"/>
    </source>
</evidence>
<dbReference type="InterPro" id="IPR029039">
    <property type="entry name" value="Flavoprotein-like_sf"/>
</dbReference>
<reference evidence="8 9" key="1">
    <citation type="submission" date="2019-03" db="EMBL/GenBank/DDBJ databases">
        <title>Deep-cultivation of Planctomycetes and their phenomic and genomic characterization uncovers novel biology.</title>
        <authorList>
            <person name="Wiegand S."/>
            <person name="Jogler M."/>
            <person name="Boedeker C."/>
            <person name="Pinto D."/>
            <person name="Vollmers J."/>
            <person name="Rivas-Marin E."/>
            <person name="Kohn T."/>
            <person name="Peeters S.H."/>
            <person name="Heuer A."/>
            <person name="Rast P."/>
            <person name="Oberbeckmann S."/>
            <person name="Bunk B."/>
            <person name="Jeske O."/>
            <person name="Meyerdierks A."/>
            <person name="Storesund J.E."/>
            <person name="Kallscheuer N."/>
            <person name="Luecker S."/>
            <person name="Lage O.M."/>
            <person name="Pohl T."/>
            <person name="Merkel B.J."/>
            <person name="Hornburger P."/>
            <person name="Mueller R.-W."/>
            <person name="Bruemmer F."/>
            <person name="Labrenz M."/>
            <person name="Spormann A.M."/>
            <person name="Op den Camp H."/>
            <person name="Overmann J."/>
            <person name="Amann R."/>
            <person name="Jetten M.S.M."/>
            <person name="Mascher T."/>
            <person name="Medema M.H."/>
            <person name="Devos D.P."/>
            <person name="Kaster A.-K."/>
            <person name="Ovreas L."/>
            <person name="Rohde M."/>
            <person name="Galperin M.Y."/>
            <person name="Jogler C."/>
        </authorList>
    </citation>
    <scope>NUCLEOTIDE SEQUENCE [LARGE SCALE GENOMIC DNA]</scope>
    <source>
        <strain evidence="8 9">V144</strain>
    </source>
</reference>
<dbReference type="GO" id="GO:0016652">
    <property type="term" value="F:oxidoreductase activity, acting on NAD(P)H as acceptor"/>
    <property type="evidence" value="ECO:0007669"/>
    <property type="project" value="UniProtKB-UniRule"/>
</dbReference>
<comment type="function">
    <text evidence="6">Also exhibits azoreductase activity. Catalyzes the reductive cleavage of the azo bond in aromatic azo compounds to the corresponding amines.</text>
</comment>
<dbReference type="GO" id="GO:0016655">
    <property type="term" value="F:oxidoreductase activity, acting on NAD(P)H, quinone or similar compound as acceptor"/>
    <property type="evidence" value="ECO:0007669"/>
    <property type="project" value="InterPro"/>
</dbReference>
<dbReference type="KEGG" id="gaw:V144x_08140"/>
<evidence type="ECO:0000259" key="7">
    <source>
        <dbReference type="Pfam" id="PF02525"/>
    </source>
</evidence>
<dbReference type="Pfam" id="PF02525">
    <property type="entry name" value="Flavodoxin_2"/>
    <property type="match status" value="1"/>
</dbReference>
<accession>A0A517VQT3</accession>
<protein>
    <recommendedName>
        <fullName evidence="6">FMN dependent NADH:quinone oxidoreductase</fullName>
        <ecNumber evidence="6">1.6.5.-</ecNumber>
    </recommendedName>
    <alternativeName>
        <fullName evidence="6">Azo-dye reductase</fullName>
    </alternativeName>
    <alternativeName>
        <fullName evidence="6">FMN-dependent NADH-azo compound oxidoreductase</fullName>
    </alternativeName>
    <alternativeName>
        <fullName evidence="6">FMN-dependent NADH-azoreductase</fullName>
        <ecNumber evidence="6">1.7.1.17</ecNumber>
    </alternativeName>
</protein>
<organism evidence="8 9">
    <name type="scientific">Gimesia aquarii</name>
    <dbReference type="NCBI Taxonomy" id="2527964"/>
    <lineage>
        <taxon>Bacteria</taxon>
        <taxon>Pseudomonadati</taxon>
        <taxon>Planctomycetota</taxon>
        <taxon>Planctomycetia</taxon>
        <taxon>Planctomycetales</taxon>
        <taxon>Planctomycetaceae</taxon>
        <taxon>Gimesia</taxon>
    </lineage>
</organism>
<dbReference type="EC" id="1.7.1.17" evidence="6"/>
<proteinExistence type="inferred from homology"/>
<dbReference type="InterPro" id="IPR023048">
    <property type="entry name" value="NADH:quinone_OxRdtase_FMN_depd"/>
</dbReference>
<dbReference type="GO" id="GO:0009055">
    <property type="term" value="F:electron transfer activity"/>
    <property type="evidence" value="ECO:0007669"/>
    <property type="project" value="UniProtKB-UniRule"/>
</dbReference>
<comment type="function">
    <text evidence="6">Quinone reductase that provides resistance to thiol-specific stress caused by electrophilic quinones.</text>
</comment>
<comment type="subunit">
    <text evidence="6">Homodimer.</text>
</comment>
<dbReference type="PANTHER" id="PTHR43741:SF2">
    <property type="entry name" value="FMN-DEPENDENT NADH:QUINONE OXIDOREDUCTASE"/>
    <property type="match status" value="1"/>
</dbReference>
<dbReference type="AlphaFoldDB" id="A0A517VQT3"/>
<dbReference type="RefSeq" id="WP_144981709.1">
    <property type="nucleotide sequence ID" value="NZ_CP037920.1"/>
</dbReference>
<comment type="similarity">
    <text evidence="6">Belongs to the azoreductase type 1 family.</text>
</comment>
<comment type="caution">
    <text evidence="6">Lacks conserved residue(s) required for the propagation of feature annotation.</text>
</comment>
<evidence type="ECO:0000313" key="9">
    <source>
        <dbReference type="Proteomes" id="UP000318704"/>
    </source>
</evidence>
<keyword evidence="1 6" id="KW-0285">Flavoprotein</keyword>
<feature type="domain" description="Flavodoxin-like fold" evidence="7">
    <location>
        <begin position="3"/>
        <end position="188"/>
    </location>
</feature>
<keyword evidence="4 6" id="KW-0520">NAD</keyword>
<evidence type="ECO:0000256" key="5">
    <source>
        <dbReference type="ARBA" id="ARBA00048542"/>
    </source>
</evidence>
<dbReference type="Gene3D" id="3.40.50.360">
    <property type="match status" value="1"/>
</dbReference>
<dbReference type="EMBL" id="CP037920">
    <property type="protein sequence ID" value="QDT95372.1"/>
    <property type="molecule type" value="Genomic_DNA"/>
</dbReference>
<dbReference type="PANTHER" id="PTHR43741">
    <property type="entry name" value="FMN-DEPENDENT NADH-AZOREDUCTASE 1"/>
    <property type="match status" value="1"/>
</dbReference>
<evidence type="ECO:0000313" key="8">
    <source>
        <dbReference type="EMBL" id="QDT95372.1"/>
    </source>
</evidence>
<dbReference type="InterPro" id="IPR050104">
    <property type="entry name" value="FMN-dep_NADH:Q_OxRdtase_AzoR1"/>
</dbReference>
<sequence length="218" mass="24245">MTTILQLNASARGERSLSRKLSSHFVREWIARCPNDIVIERDVGRNAPSPVSEEWIASAFTPHDDRTKQQRELLAVSDKLIAEVANADIILIGTPMYNYGMPSSLKAWFDQVIRINKTFSFDLERGDNPLEPIFSGKTLVILTSTGEFGFATGGVRAHMNHLVPHIKTCSFYLGVNGDDSIHHVGIEYQEFGDERHRKSIDDAHDGVAALVELLVSNG</sequence>
<comment type="cofactor">
    <cofactor evidence="6">
        <name>FMN</name>
        <dbReference type="ChEBI" id="CHEBI:58210"/>
    </cofactor>
    <text evidence="6">Binds 1 FMN per subunit.</text>
</comment>
<keyword evidence="2 6" id="KW-0288">FMN</keyword>
<comment type="catalytic activity">
    <reaction evidence="6">
        <text>2 a quinone + NADH + H(+) = 2 a 1,4-benzosemiquinone + NAD(+)</text>
        <dbReference type="Rhea" id="RHEA:65952"/>
        <dbReference type="ChEBI" id="CHEBI:15378"/>
        <dbReference type="ChEBI" id="CHEBI:57540"/>
        <dbReference type="ChEBI" id="CHEBI:57945"/>
        <dbReference type="ChEBI" id="CHEBI:132124"/>
        <dbReference type="ChEBI" id="CHEBI:134225"/>
    </reaction>
</comment>
<name>A0A517VQT3_9PLAN</name>
<evidence type="ECO:0000256" key="6">
    <source>
        <dbReference type="HAMAP-Rule" id="MF_01216"/>
    </source>
</evidence>
<evidence type="ECO:0000256" key="2">
    <source>
        <dbReference type="ARBA" id="ARBA00022643"/>
    </source>
</evidence>
<dbReference type="Proteomes" id="UP000318704">
    <property type="component" value="Chromosome"/>
</dbReference>
<keyword evidence="3 6" id="KW-0560">Oxidoreductase</keyword>
<dbReference type="SUPFAM" id="SSF52218">
    <property type="entry name" value="Flavoproteins"/>
    <property type="match status" value="1"/>
</dbReference>
<dbReference type="EC" id="1.6.5.-" evidence="6"/>
<dbReference type="InterPro" id="IPR003680">
    <property type="entry name" value="Flavodoxin_fold"/>
</dbReference>
<feature type="binding site" evidence="6">
    <location>
        <begin position="16"/>
        <end position="18"/>
    </location>
    <ligand>
        <name>FMN</name>
        <dbReference type="ChEBI" id="CHEBI:58210"/>
    </ligand>
</feature>
<feature type="binding site" evidence="6">
    <location>
        <position position="10"/>
    </location>
    <ligand>
        <name>FMN</name>
        <dbReference type="ChEBI" id="CHEBI:58210"/>
    </ligand>
</feature>
<gene>
    <name evidence="8" type="primary">azoR1</name>
    <name evidence="6" type="synonym">azoR</name>
    <name evidence="8" type="ORF">V144x_08140</name>
</gene>
<evidence type="ECO:0000256" key="4">
    <source>
        <dbReference type="ARBA" id="ARBA00023027"/>
    </source>
</evidence>
<comment type="catalytic activity">
    <reaction evidence="5">
        <text>N,N-dimethyl-1,4-phenylenediamine + anthranilate + 2 NAD(+) = 2-(4-dimethylaminophenyl)diazenylbenzoate + 2 NADH + 2 H(+)</text>
        <dbReference type="Rhea" id="RHEA:55872"/>
        <dbReference type="ChEBI" id="CHEBI:15378"/>
        <dbReference type="ChEBI" id="CHEBI:15783"/>
        <dbReference type="ChEBI" id="CHEBI:16567"/>
        <dbReference type="ChEBI" id="CHEBI:57540"/>
        <dbReference type="ChEBI" id="CHEBI:57945"/>
        <dbReference type="ChEBI" id="CHEBI:71579"/>
        <dbReference type="EC" id="1.7.1.17"/>
    </reaction>
    <physiologicalReaction direction="right-to-left" evidence="5">
        <dbReference type="Rhea" id="RHEA:55874"/>
    </physiologicalReaction>
</comment>
<dbReference type="GO" id="GO:0010181">
    <property type="term" value="F:FMN binding"/>
    <property type="evidence" value="ECO:0007669"/>
    <property type="project" value="UniProtKB-UniRule"/>
</dbReference>
<evidence type="ECO:0000256" key="1">
    <source>
        <dbReference type="ARBA" id="ARBA00022630"/>
    </source>
</evidence>